<evidence type="ECO:0000313" key="4">
    <source>
        <dbReference type="Proteomes" id="UP000693981"/>
    </source>
</evidence>
<feature type="transmembrane region" description="Helical" evidence="1">
    <location>
        <begin position="197"/>
        <end position="218"/>
    </location>
</feature>
<accession>A0A8T1WVM3</accession>
<sequence>MDLHPVAPTPQEATTLLRVDENATTSKSVSKRAGFIALGALIWSWVLQAEASQAVQADFNKPFFIVCFNHTAPVVLLPLLVCYFKFTDDHGNLSLLETLQRRSVIPFPKLWRDAIFLSSFYAVTDYFWYAALANVSVAVGTAIFNCSPLFVYCFSICFLHERLSFAKMCGVLTSFVGVTLVVIFQDSSDLNAIEDTSVLAGLMVVLSAALYGAYEVAIRLTVGEDITDTVTLLIMTGLCGLFTIPLWLVGSFFLAYGPIEAIHEPLGFPDSTYGVIMLLATGVMAIVFCVFLPLSLCWTSPLETSVGCMLTIPLSGVVDTVVHNTSFSWQCITSLNYQRPFFIMCFSHAAPVMMIPFIFAFYRIFGGPEDRYAGFDVVGVLQRHSVIPFPKLCRLATFFGAFYVVSDYFWFSSFKHLTVAAGAAIFNSSPLFVYCFSICLLHEKASIKKLFGVLTAFAGVLLVVMYQEDSDPSNLINSSVIAGLMMLTAATMTAGFQVMLARFVGNGMNDISTLLIFNGLCGIIAIPMWFIGSIFFANSPFPSAYEPFGFPDTTEGVFLLTFAVVMFVINFICLTISICLTSPLETSVGFMLTIPLSGVMDILIHHTYFSWQFIVGSALVMTGFGILEFNSMKSAHGIERDDTV</sequence>
<dbReference type="InterPro" id="IPR026505">
    <property type="entry name" value="Solute_c_fam_35_mem_F3/F4"/>
</dbReference>
<feature type="transmembrane region" description="Helical" evidence="1">
    <location>
        <begin position="450"/>
        <end position="467"/>
    </location>
</feature>
<feature type="domain" description="EamA" evidence="2">
    <location>
        <begin position="378"/>
        <end position="464"/>
    </location>
</feature>
<evidence type="ECO:0000313" key="3">
    <source>
        <dbReference type="EMBL" id="KAG7396784.1"/>
    </source>
</evidence>
<dbReference type="Pfam" id="PF00892">
    <property type="entry name" value="EamA"/>
    <property type="match status" value="2"/>
</dbReference>
<dbReference type="PANTHER" id="PTHR19346">
    <property type="entry name" value="SUGAR PHOSPHATE TRANSPORTER DOMAIN-CONTAINING PROTEIN"/>
    <property type="match status" value="1"/>
</dbReference>
<feature type="transmembrane region" description="Helical" evidence="1">
    <location>
        <begin position="417"/>
        <end position="441"/>
    </location>
</feature>
<feature type="transmembrane region" description="Helical" evidence="1">
    <location>
        <begin position="611"/>
        <end position="630"/>
    </location>
</feature>
<feature type="transmembrane region" description="Helical" evidence="1">
    <location>
        <begin position="33"/>
        <end position="51"/>
    </location>
</feature>
<feature type="transmembrane region" description="Helical" evidence="1">
    <location>
        <begin position="273"/>
        <end position="294"/>
    </location>
</feature>
<evidence type="ECO:0000256" key="1">
    <source>
        <dbReference type="SAM" id="Phobius"/>
    </source>
</evidence>
<dbReference type="Proteomes" id="UP000693981">
    <property type="component" value="Unassembled WGS sequence"/>
</dbReference>
<name>A0A8T1WVM3_9STRA</name>
<feature type="transmembrane region" description="Helical" evidence="1">
    <location>
        <begin position="587"/>
        <end position="605"/>
    </location>
</feature>
<dbReference type="AlphaFoldDB" id="A0A8T1WVM3"/>
<keyword evidence="1" id="KW-0812">Transmembrane</keyword>
<keyword evidence="1" id="KW-0472">Membrane</keyword>
<proteinExistence type="predicted"/>
<protein>
    <recommendedName>
        <fullName evidence="2">EamA domain-containing protein</fullName>
    </recommendedName>
</protein>
<gene>
    <name evidence="3" type="ORF">PHYBOEH_001702</name>
</gene>
<feature type="domain" description="EamA" evidence="2">
    <location>
        <begin position="107"/>
        <end position="182"/>
    </location>
</feature>
<keyword evidence="4" id="KW-1185">Reference proteome</keyword>
<feature type="transmembrane region" description="Helical" evidence="1">
    <location>
        <begin position="165"/>
        <end position="185"/>
    </location>
</feature>
<comment type="caution">
    <text evidence="3">The sequence shown here is derived from an EMBL/GenBank/DDBJ whole genome shotgun (WGS) entry which is preliminary data.</text>
</comment>
<dbReference type="InterPro" id="IPR000620">
    <property type="entry name" value="EamA_dom"/>
</dbReference>
<organism evidence="3 4">
    <name type="scientific">Phytophthora boehmeriae</name>
    <dbReference type="NCBI Taxonomy" id="109152"/>
    <lineage>
        <taxon>Eukaryota</taxon>
        <taxon>Sar</taxon>
        <taxon>Stramenopiles</taxon>
        <taxon>Oomycota</taxon>
        <taxon>Peronosporomycetes</taxon>
        <taxon>Peronosporales</taxon>
        <taxon>Peronosporaceae</taxon>
        <taxon>Phytophthora</taxon>
    </lineage>
</organism>
<dbReference type="PANTHER" id="PTHR19346:SF4">
    <property type="entry name" value="SUGAR PHOSPHATE TRANSPORTER DOMAIN-CONTAINING PROTEIN"/>
    <property type="match status" value="1"/>
</dbReference>
<dbReference type="GO" id="GO:0016020">
    <property type="term" value="C:membrane"/>
    <property type="evidence" value="ECO:0007669"/>
    <property type="project" value="InterPro"/>
</dbReference>
<feature type="transmembrane region" description="Helical" evidence="1">
    <location>
        <begin position="63"/>
        <end position="86"/>
    </location>
</feature>
<feature type="transmembrane region" description="Helical" evidence="1">
    <location>
        <begin position="513"/>
        <end position="537"/>
    </location>
</feature>
<dbReference type="EMBL" id="JAGDFL010000139">
    <property type="protein sequence ID" value="KAG7396784.1"/>
    <property type="molecule type" value="Genomic_DNA"/>
</dbReference>
<keyword evidence="1" id="KW-1133">Transmembrane helix</keyword>
<feature type="transmembrane region" description="Helical" evidence="1">
    <location>
        <begin position="479"/>
        <end position="501"/>
    </location>
</feature>
<feature type="transmembrane region" description="Helical" evidence="1">
    <location>
        <begin position="230"/>
        <end position="253"/>
    </location>
</feature>
<reference evidence="3" key="1">
    <citation type="submission" date="2021-02" db="EMBL/GenBank/DDBJ databases">
        <authorList>
            <person name="Palmer J.M."/>
        </authorList>
    </citation>
    <scope>NUCLEOTIDE SEQUENCE</scope>
    <source>
        <strain evidence="3">SCRP23</strain>
    </source>
</reference>
<dbReference type="OrthoDB" id="10062838at2759"/>
<feature type="transmembrane region" description="Helical" evidence="1">
    <location>
        <begin position="341"/>
        <end position="362"/>
    </location>
</feature>
<feature type="transmembrane region" description="Helical" evidence="1">
    <location>
        <begin position="126"/>
        <end position="153"/>
    </location>
</feature>
<feature type="transmembrane region" description="Helical" evidence="1">
    <location>
        <begin position="557"/>
        <end position="580"/>
    </location>
</feature>
<evidence type="ECO:0000259" key="2">
    <source>
        <dbReference type="Pfam" id="PF00892"/>
    </source>
</evidence>